<evidence type="ECO:0000313" key="3">
    <source>
        <dbReference type="Proteomes" id="UP000198744"/>
    </source>
</evidence>
<dbReference type="RefSeq" id="WP_093883615.1">
    <property type="nucleotide sequence ID" value="NZ_FOBS01000014.1"/>
</dbReference>
<name>A0A1H7Y3U4_9BACT</name>
<dbReference type="AlphaFoldDB" id="A0A1H7Y3U4"/>
<organism evidence="2 3">
    <name type="scientific">Syntrophus gentianae</name>
    <dbReference type="NCBI Taxonomy" id="43775"/>
    <lineage>
        <taxon>Bacteria</taxon>
        <taxon>Pseudomonadati</taxon>
        <taxon>Thermodesulfobacteriota</taxon>
        <taxon>Syntrophia</taxon>
        <taxon>Syntrophales</taxon>
        <taxon>Syntrophaceae</taxon>
        <taxon>Syntrophus</taxon>
    </lineage>
</organism>
<sequence>MGSNQKQAQTGQKESFERKLKERLDLLSERGIESHKVDKDPLAKNLRANIRAIQTRLKAIDANEKKSEELAKMKAEKSAATQGDAEGIKKKKIKETPVAGKEKKKKKE</sequence>
<accession>A0A1H7Y3U4</accession>
<evidence type="ECO:0000313" key="2">
    <source>
        <dbReference type="EMBL" id="SEM40790.1"/>
    </source>
</evidence>
<keyword evidence="3" id="KW-1185">Reference proteome</keyword>
<gene>
    <name evidence="2" type="ORF">SAMN04489760_11412</name>
</gene>
<proteinExistence type="predicted"/>
<dbReference type="EMBL" id="FOBS01000014">
    <property type="protein sequence ID" value="SEM40790.1"/>
    <property type="molecule type" value="Genomic_DNA"/>
</dbReference>
<reference evidence="2 3" key="1">
    <citation type="submission" date="2016-10" db="EMBL/GenBank/DDBJ databases">
        <authorList>
            <person name="de Groot N.N."/>
        </authorList>
    </citation>
    <scope>NUCLEOTIDE SEQUENCE [LARGE SCALE GENOMIC DNA]</scope>
    <source>
        <strain evidence="2 3">DSM 8423</strain>
    </source>
</reference>
<protein>
    <submittedName>
        <fullName evidence="2">Uncharacterized protein</fullName>
    </submittedName>
</protein>
<feature type="region of interest" description="Disordered" evidence="1">
    <location>
        <begin position="71"/>
        <end position="108"/>
    </location>
</feature>
<dbReference type="Proteomes" id="UP000198744">
    <property type="component" value="Unassembled WGS sequence"/>
</dbReference>
<evidence type="ECO:0000256" key="1">
    <source>
        <dbReference type="SAM" id="MobiDB-lite"/>
    </source>
</evidence>